<evidence type="ECO:0000256" key="1">
    <source>
        <dbReference type="SAM" id="MobiDB-lite"/>
    </source>
</evidence>
<evidence type="ECO:0000313" key="2">
    <source>
        <dbReference type="EMBL" id="OWZ05434.1"/>
    </source>
</evidence>
<dbReference type="EMBL" id="NBNE01004433">
    <property type="protein sequence ID" value="OWZ05434.1"/>
    <property type="molecule type" value="Genomic_DNA"/>
</dbReference>
<dbReference type="OrthoDB" id="120986at2759"/>
<reference evidence="3" key="1">
    <citation type="submission" date="2017-03" db="EMBL/GenBank/DDBJ databases">
        <title>Phytopthora megakarya and P. palmivora, two closely related causual agents of cacao black pod achieved similar genome size and gene model numbers by different mechanisms.</title>
        <authorList>
            <person name="Ali S."/>
            <person name="Shao J."/>
            <person name="Larry D.J."/>
            <person name="Kronmiller B."/>
            <person name="Shen D."/>
            <person name="Strem M.D."/>
            <person name="Melnick R.L."/>
            <person name="Guiltinan M.J."/>
            <person name="Tyler B.M."/>
            <person name="Meinhardt L.W."/>
            <person name="Bailey B.A."/>
        </authorList>
    </citation>
    <scope>NUCLEOTIDE SEQUENCE [LARGE SCALE GENOMIC DNA]</scope>
    <source>
        <strain evidence="3">zdho120</strain>
    </source>
</reference>
<sequence length="231" mass="26097">MNTANSIISSTSLSDPPSVPLMNQQRKRMITKLIEFQTKRFLPDSFIEYSATFEFLETVNAAVLLDLPKRRQLGGQILDEYSAAIQSEGSNDMVVYKTKTGEHMDKAMKNAESSGWLIGAVVTDDAGESSRARRILALRWPHLIFLKFFAHDVNDLAKAALRTPSSREVTCQATEVVNALHASSSKWLVRAQEVMIQTYGYERKFIRLCDTRWNSKQGCFASLLRVKTTLR</sequence>
<evidence type="ECO:0000313" key="3">
    <source>
        <dbReference type="Proteomes" id="UP000198211"/>
    </source>
</evidence>
<dbReference type="Proteomes" id="UP000198211">
    <property type="component" value="Unassembled WGS sequence"/>
</dbReference>
<comment type="caution">
    <text evidence="2">The sequence shown here is derived from an EMBL/GenBank/DDBJ whole genome shotgun (WGS) entry which is preliminary data.</text>
</comment>
<proteinExistence type="predicted"/>
<dbReference type="AlphaFoldDB" id="A0A225VK04"/>
<feature type="region of interest" description="Disordered" evidence="1">
    <location>
        <begin position="1"/>
        <end position="21"/>
    </location>
</feature>
<name>A0A225VK04_9STRA</name>
<feature type="compositionally biased region" description="Polar residues" evidence="1">
    <location>
        <begin position="1"/>
        <end position="15"/>
    </location>
</feature>
<gene>
    <name evidence="2" type="ORF">PHMEG_00022480</name>
</gene>
<accession>A0A225VK04</accession>
<keyword evidence="3" id="KW-1185">Reference proteome</keyword>
<feature type="non-terminal residue" evidence="2">
    <location>
        <position position="231"/>
    </location>
</feature>
<protein>
    <submittedName>
        <fullName evidence="2">Uncharacterized protein</fullName>
    </submittedName>
</protein>
<organism evidence="2 3">
    <name type="scientific">Phytophthora megakarya</name>
    <dbReference type="NCBI Taxonomy" id="4795"/>
    <lineage>
        <taxon>Eukaryota</taxon>
        <taxon>Sar</taxon>
        <taxon>Stramenopiles</taxon>
        <taxon>Oomycota</taxon>
        <taxon>Peronosporomycetes</taxon>
        <taxon>Peronosporales</taxon>
        <taxon>Peronosporaceae</taxon>
        <taxon>Phytophthora</taxon>
    </lineage>
</organism>